<comment type="caution">
    <text evidence="1">The sequence shown here is derived from an EMBL/GenBank/DDBJ whole genome shotgun (WGS) entry which is preliminary data.</text>
</comment>
<evidence type="ECO:0000313" key="2">
    <source>
        <dbReference type="Proteomes" id="UP000288805"/>
    </source>
</evidence>
<gene>
    <name evidence="1" type="ORF">CK203_025475</name>
</gene>
<protein>
    <submittedName>
        <fullName evidence="1">Uncharacterized protein</fullName>
    </submittedName>
</protein>
<reference evidence="1 2" key="1">
    <citation type="journal article" date="2018" name="PLoS Genet.">
        <title>Population sequencing reveals clonal diversity and ancestral inbreeding in the grapevine cultivar Chardonnay.</title>
        <authorList>
            <person name="Roach M.J."/>
            <person name="Johnson D.L."/>
            <person name="Bohlmann J."/>
            <person name="van Vuuren H.J."/>
            <person name="Jones S.J."/>
            <person name="Pretorius I.S."/>
            <person name="Schmidt S.A."/>
            <person name="Borneman A.R."/>
        </authorList>
    </citation>
    <scope>NUCLEOTIDE SEQUENCE [LARGE SCALE GENOMIC DNA]</scope>
    <source>
        <strain evidence="2">cv. Chardonnay</strain>
        <tissue evidence="1">Leaf</tissue>
    </source>
</reference>
<dbReference type="AlphaFoldDB" id="A0A438IZS7"/>
<proteinExistence type="predicted"/>
<dbReference type="EMBL" id="QGNW01000072">
    <property type="protein sequence ID" value="RVX02206.1"/>
    <property type="molecule type" value="Genomic_DNA"/>
</dbReference>
<name>A0A438IZS7_VITVI</name>
<evidence type="ECO:0000313" key="1">
    <source>
        <dbReference type="EMBL" id="RVX02206.1"/>
    </source>
</evidence>
<dbReference type="Proteomes" id="UP000288805">
    <property type="component" value="Unassembled WGS sequence"/>
</dbReference>
<accession>A0A438IZS7</accession>
<sequence length="181" mass="20820">MQRREVLKRKKMISCKRRFSRSLHEKGGGGHFLERRKSFSREDKRGTEELREVRKWERLAASFWGPKVAATPASERIHRPHHLPHNPGEIHVFKRRTIGWLHRSPRKGEDPLHLAFSVLEGAPSSFLKRERTHQTLESITHPISLADSKECMVSTTPGGIDFKKIILSLTKVAHASLTKVN</sequence>
<organism evidence="1 2">
    <name type="scientific">Vitis vinifera</name>
    <name type="common">Grape</name>
    <dbReference type="NCBI Taxonomy" id="29760"/>
    <lineage>
        <taxon>Eukaryota</taxon>
        <taxon>Viridiplantae</taxon>
        <taxon>Streptophyta</taxon>
        <taxon>Embryophyta</taxon>
        <taxon>Tracheophyta</taxon>
        <taxon>Spermatophyta</taxon>
        <taxon>Magnoliopsida</taxon>
        <taxon>eudicotyledons</taxon>
        <taxon>Gunneridae</taxon>
        <taxon>Pentapetalae</taxon>
        <taxon>rosids</taxon>
        <taxon>Vitales</taxon>
        <taxon>Vitaceae</taxon>
        <taxon>Viteae</taxon>
        <taxon>Vitis</taxon>
    </lineage>
</organism>